<gene>
    <name evidence="1" type="ORF">LQ50_13225</name>
</gene>
<dbReference type="STRING" id="333138.LQ50_13225"/>
<keyword evidence="2" id="KW-1185">Reference proteome</keyword>
<dbReference type="AlphaFoldDB" id="A0A0B0IJH2"/>
<protein>
    <recommendedName>
        <fullName evidence="3">Flagellar hook-length control protein-like C-terminal domain-containing protein</fullName>
    </recommendedName>
</protein>
<reference evidence="1 2" key="1">
    <citation type="submission" date="2014-09" db="EMBL/GenBank/DDBJ databases">
        <title>Genome sequencing and annotation of Bacillus Okhensis strain Kh10-101T.</title>
        <authorList>
            <person name="Prakash J.S."/>
        </authorList>
    </citation>
    <scope>NUCLEOTIDE SEQUENCE [LARGE SCALE GENOMIC DNA]</scope>
    <source>
        <strain evidence="2">Kh10-101T</strain>
    </source>
</reference>
<dbReference type="Proteomes" id="UP000030832">
    <property type="component" value="Unassembled WGS sequence"/>
</dbReference>
<dbReference type="EMBL" id="JRJU01000015">
    <property type="protein sequence ID" value="KHF39796.1"/>
    <property type="molecule type" value="Genomic_DNA"/>
</dbReference>
<organism evidence="1 2">
    <name type="scientific">Halalkalibacter okhensis</name>
    <dbReference type="NCBI Taxonomy" id="333138"/>
    <lineage>
        <taxon>Bacteria</taxon>
        <taxon>Bacillati</taxon>
        <taxon>Bacillota</taxon>
        <taxon>Bacilli</taxon>
        <taxon>Bacillales</taxon>
        <taxon>Bacillaceae</taxon>
        <taxon>Halalkalibacter</taxon>
    </lineage>
</organism>
<dbReference type="OrthoDB" id="2351076at2"/>
<name>A0A0B0IJH2_9BACI</name>
<proteinExistence type="predicted"/>
<dbReference type="RefSeq" id="WP_034629678.1">
    <property type="nucleotide sequence ID" value="NZ_JRJU01000015.1"/>
</dbReference>
<accession>A0A0B0IJH2</accession>
<evidence type="ECO:0000313" key="1">
    <source>
        <dbReference type="EMBL" id="KHF39796.1"/>
    </source>
</evidence>
<sequence length="560" mass="64207">MFQPSIQNHLIGEVQQPKAITFKTGQLFQGRITKIFPNHIATLTLGKMQLTARLEAALTVGQRYWFEVKDGTGLPQLKVVANSQSQSSEQILEQLNLPQKKEIELLLQHMAKKQIPFTREMISNAVQLLSHVKQVDHKSMDTIAAMFEKGIPISYETFRVLESTKIPKSLSELIFQLSEKLQGLENKVARKITELSTQLLQSGPVKITTSPIIQLLTMYAREENQVVEKLLTRLGLIQVGISRDEVLTNFQQAVQHPRNQHVITSLWPTFDIKSEEGVLGKRLLFESLMRELSVPAGKEGLPELKQLFRLFQTPIEAEEIYSRWSSLPNQSLLKSEERLVQTLIENSVAITRNPGSILKAVLSMVGYQYEHDLMRLFQEEYMKDSNYTSKLKALLIQLQEEKIPPILKEQAKEVVARITANQLYSQEQTTPLHQILLNIPLTLGSRQTDLTIKWEGKKMENGQLDPSYCRILFYLTLERLEETMVDVHVQNRIVTISIYNEQDKPLTLLKLLEPSLKERLSELHYHLFTVSWKKIGSFDGDPTVQTYTKVPLYKGVDLRI</sequence>
<dbReference type="eggNOG" id="ENOG5031TR8">
    <property type="taxonomic scope" value="Bacteria"/>
</dbReference>
<evidence type="ECO:0000313" key="2">
    <source>
        <dbReference type="Proteomes" id="UP000030832"/>
    </source>
</evidence>
<comment type="caution">
    <text evidence="1">The sequence shown here is derived from an EMBL/GenBank/DDBJ whole genome shotgun (WGS) entry which is preliminary data.</text>
</comment>
<evidence type="ECO:0008006" key="3">
    <source>
        <dbReference type="Google" id="ProtNLM"/>
    </source>
</evidence>